<reference evidence="13" key="2">
    <citation type="journal article" date="2021" name="PeerJ">
        <title>Extensive microbial diversity within the chicken gut microbiome revealed by metagenomics and culture.</title>
        <authorList>
            <person name="Gilroy R."/>
            <person name="Ravi A."/>
            <person name="Getino M."/>
            <person name="Pursley I."/>
            <person name="Horton D.L."/>
            <person name="Alikhan N.F."/>
            <person name="Baker D."/>
            <person name="Gharbi K."/>
            <person name="Hall N."/>
            <person name="Watson M."/>
            <person name="Adriaenssens E.M."/>
            <person name="Foster-Nyarko E."/>
            <person name="Jarju S."/>
            <person name="Secka A."/>
            <person name="Antonio M."/>
            <person name="Oren A."/>
            <person name="Chaudhuri R.R."/>
            <person name="La Ragione R."/>
            <person name="Hildebrand F."/>
            <person name="Pallen M.J."/>
        </authorList>
    </citation>
    <scope>NUCLEOTIDE SEQUENCE</scope>
    <source>
        <strain evidence="13">3924</strain>
    </source>
</reference>
<keyword evidence="7 13" id="KW-0808">Transferase</keyword>
<dbReference type="GO" id="GO:0005524">
    <property type="term" value="F:ATP binding"/>
    <property type="evidence" value="ECO:0007669"/>
    <property type="project" value="UniProtKB-KW"/>
</dbReference>
<evidence type="ECO:0000256" key="3">
    <source>
        <dbReference type="ARBA" id="ARBA00012071"/>
    </source>
</evidence>
<dbReference type="EMBL" id="JADIMV010000043">
    <property type="protein sequence ID" value="MBO8439462.1"/>
    <property type="molecule type" value="Genomic_DNA"/>
</dbReference>
<name>A0A940DK91_9BACT</name>
<proteinExistence type="predicted"/>
<keyword evidence="11" id="KW-0443">Lipid metabolism</keyword>
<dbReference type="Proteomes" id="UP000712007">
    <property type="component" value="Unassembled WGS sequence"/>
</dbReference>
<keyword evidence="9" id="KW-0418">Kinase</keyword>
<dbReference type="AlphaFoldDB" id="A0A940DK91"/>
<comment type="pathway">
    <text evidence="2">Glycolipid biosynthesis; lipid IV(A) biosynthesis; lipid IV(A) from (3R)-3-hydroxytetradecanoyl-[acyl-carrier-protein] and UDP-N-acetyl-alpha-D-glucosamine: step 6/6.</text>
</comment>
<evidence type="ECO:0000313" key="13">
    <source>
        <dbReference type="EMBL" id="MBO8439462.1"/>
    </source>
</evidence>
<organism evidence="13 14">
    <name type="scientific">Candidatus Aphodosoma intestinipullorum</name>
    <dbReference type="NCBI Taxonomy" id="2840674"/>
    <lineage>
        <taxon>Bacteria</taxon>
        <taxon>Pseudomonadati</taxon>
        <taxon>Bacteroidota</taxon>
        <taxon>Bacteroidia</taxon>
        <taxon>Bacteroidales</taxon>
        <taxon>Candidatus Aphodosoma</taxon>
    </lineage>
</organism>
<dbReference type="InterPro" id="IPR003758">
    <property type="entry name" value="LpxK"/>
</dbReference>
<dbReference type="PANTHER" id="PTHR42724">
    <property type="entry name" value="TETRAACYLDISACCHARIDE 4'-KINASE"/>
    <property type="match status" value="1"/>
</dbReference>
<evidence type="ECO:0000256" key="8">
    <source>
        <dbReference type="ARBA" id="ARBA00022741"/>
    </source>
</evidence>
<evidence type="ECO:0000256" key="4">
    <source>
        <dbReference type="ARBA" id="ARBA00016436"/>
    </source>
</evidence>
<evidence type="ECO:0000256" key="2">
    <source>
        <dbReference type="ARBA" id="ARBA00004870"/>
    </source>
</evidence>
<dbReference type="PANTHER" id="PTHR42724:SF1">
    <property type="entry name" value="TETRAACYLDISACCHARIDE 4'-KINASE, MITOCHONDRIAL-RELATED"/>
    <property type="match status" value="1"/>
</dbReference>
<dbReference type="GO" id="GO:0009245">
    <property type="term" value="P:lipid A biosynthetic process"/>
    <property type="evidence" value="ECO:0007669"/>
    <property type="project" value="UniProtKB-UniRule"/>
</dbReference>
<evidence type="ECO:0000256" key="7">
    <source>
        <dbReference type="ARBA" id="ARBA00022679"/>
    </source>
</evidence>
<evidence type="ECO:0000256" key="12">
    <source>
        <dbReference type="NCBIfam" id="TIGR00682"/>
    </source>
</evidence>
<evidence type="ECO:0000256" key="11">
    <source>
        <dbReference type="ARBA" id="ARBA00023098"/>
    </source>
</evidence>
<dbReference type="InterPro" id="IPR027417">
    <property type="entry name" value="P-loop_NTPase"/>
</dbReference>
<dbReference type="NCBIfam" id="TIGR00682">
    <property type="entry name" value="lpxK"/>
    <property type="match status" value="1"/>
</dbReference>
<evidence type="ECO:0000256" key="1">
    <source>
        <dbReference type="ARBA" id="ARBA00002274"/>
    </source>
</evidence>
<accession>A0A940DK91</accession>
<sequence>MKRTDNKIVKNMIYLPLSAAYGAAVALRNKLYDLGVLKSEKVAVPTIGIGNITVGGTGKTPHAEYLIRLLKGSAAVCYLSRGYRRCSSGFVLAGEDADAKTLGDEAYQIHSKFPDIPVAVDEDRLHGIGELTRDRDDAVVILDDVYQHRRLHVGLNILLVDNNRLIYRDRMLPYGELRESFRNTDRADIIVITKCPETMQPVDCLSVRKQIAPFPYQKIYFTRYAYSEPVPLYSAPVVSLSGRNVLMVTAIARPDDLYAHLCGEAAGVERMTYDDHYSFSMSDMKNVERRLQAMPEDTVV</sequence>
<dbReference type="Pfam" id="PF02606">
    <property type="entry name" value="LpxK"/>
    <property type="match status" value="1"/>
</dbReference>
<feature type="non-terminal residue" evidence="13">
    <location>
        <position position="300"/>
    </location>
</feature>
<evidence type="ECO:0000256" key="5">
    <source>
        <dbReference type="ARBA" id="ARBA00022516"/>
    </source>
</evidence>
<dbReference type="GO" id="GO:0009244">
    <property type="term" value="P:lipopolysaccharide core region biosynthetic process"/>
    <property type="evidence" value="ECO:0007669"/>
    <property type="project" value="TreeGrafter"/>
</dbReference>
<evidence type="ECO:0000313" key="14">
    <source>
        <dbReference type="Proteomes" id="UP000712007"/>
    </source>
</evidence>
<keyword evidence="8" id="KW-0547">Nucleotide-binding</keyword>
<dbReference type="GO" id="GO:0005886">
    <property type="term" value="C:plasma membrane"/>
    <property type="evidence" value="ECO:0007669"/>
    <property type="project" value="TreeGrafter"/>
</dbReference>
<reference evidence="13" key="1">
    <citation type="submission" date="2020-10" db="EMBL/GenBank/DDBJ databases">
        <authorList>
            <person name="Gilroy R."/>
        </authorList>
    </citation>
    <scope>NUCLEOTIDE SEQUENCE</scope>
    <source>
        <strain evidence="13">3924</strain>
    </source>
</reference>
<evidence type="ECO:0000256" key="10">
    <source>
        <dbReference type="ARBA" id="ARBA00022840"/>
    </source>
</evidence>
<dbReference type="SUPFAM" id="SSF52540">
    <property type="entry name" value="P-loop containing nucleoside triphosphate hydrolases"/>
    <property type="match status" value="1"/>
</dbReference>
<protein>
    <recommendedName>
        <fullName evidence="4 12">Tetraacyldisaccharide 4'-kinase</fullName>
        <ecNumber evidence="3 12">2.7.1.130</ecNumber>
    </recommendedName>
</protein>
<keyword evidence="10" id="KW-0067">ATP-binding</keyword>
<keyword evidence="6" id="KW-0441">Lipid A biosynthesis</keyword>
<evidence type="ECO:0000256" key="9">
    <source>
        <dbReference type="ARBA" id="ARBA00022777"/>
    </source>
</evidence>
<dbReference type="EC" id="2.7.1.130" evidence="3 12"/>
<keyword evidence="5" id="KW-0444">Lipid biosynthesis</keyword>
<dbReference type="GO" id="GO:0009029">
    <property type="term" value="F:lipid-A 4'-kinase activity"/>
    <property type="evidence" value="ECO:0007669"/>
    <property type="project" value="UniProtKB-UniRule"/>
</dbReference>
<gene>
    <name evidence="13" type="primary">lpxK</name>
    <name evidence="13" type="ORF">IAC51_02310</name>
</gene>
<evidence type="ECO:0000256" key="6">
    <source>
        <dbReference type="ARBA" id="ARBA00022556"/>
    </source>
</evidence>
<comment type="caution">
    <text evidence="13">The sequence shown here is derived from an EMBL/GenBank/DDBJ whole genome shotgun (WGS) entry which is preliminary data.</text>
</comment>
<comment type="function">
    <text evidence="1">Transfers the gamma-phosphate of ATP to the 4'-position of a tetraacyldisaccharide 1-phosphate intermediate (termed DS-1-P) to form tetraacyldisaccharide 1,4'-bis-phosphate (lipid IVA).</text>
</comment>